<evidence type="ECO:0000256" key="3">
    <source>
        <dbReference type="ARBA" id="ARBA00022485"/>
    </source>
</evidence>
<comment type="domain">
    <text evidence="10">The C-terminal domain binds 2 Fe-S clusters but is otherwise mostly in an intrinsically disordered conformation.</text>
</comment>
<feature type="binding site" evidence="10">
    <location>
        <position position="172"/>
    </location>
    <ligand>
        <name>[2Fe-2S] cluster</name>
        <dbReference type="ChEBI" id="CHEBI:190135"/>
    </ligand>
</feature>
<comment type="domain">
    <text evidence="10">The N-terminal domain has structural similarity with S-adenosyl-L-methionine-dependent methyltransferases, but does not bind S-adenosyl-L-methionine. It is required for correct assembly of the 2 Fe-S clusters.</text>
</comment>
<feature type="binding site" evidence="10">
    <location>
        <position position="221"/>
    </location>
    <ligand>
        <name>[4Fe-4S] cluster</name>
        <dbReference type="ChEBI" id="CHEBI:49883"/>
    </ligand>
</feature>
<evidence type="ECO:0000256" key="9">
    <source>
        <dbReference type="ARBA" id="ARBA00023128"/>
    </source>
</evidence>
<dbReference type="GO" id="GO:0046872">
    <property type="term" value="F:metal ion binding"/>
    <property type="evidence" value="ECO:0007669"/>
    <property type="project" value="UniProtKB-KW"/>
</dbReference>
<feature type="domain" description="Anamorsin N-terminal" evidence="12">
    <location>
        <begin position="16"/>
        <end position="116"/>
    </location>
</feature>
<evidence type="ECO:0000259" key="11">
    <source>
        <dbReference type="Pfam" id="PF05093"/>
    </source>
</evidence>
<proteinExistence type="inferred from homology"/>
<dbReference type="OrthoDB" id="311633at2759"/>
<dbReference type="GeneID" id="108085256"/>
<comment type="similarity">
    <text evidence="2 10">Belongs to the anamorsin family.</text>
</comment>
<feature type="binding site" evidence="10">
    <location>
        <position position="184"/>
    </location>
    <ligand>
        <name>[2Fe-2S] cluster</name>
        <dbReference type="ChEBI" id="CHEBI:190135"/>
    </ligand>
</feature>
<comment type="subunit">
    <text evidence="10">Monomer.</text>
</comment>
<name>A0A6P4J6Y3_DROKI</name>
<sequence>MEQFKGLQKSLYIWTDSADLDKRVEQLKAATGGEVALENVHRLSFSSYANSSFDLIVIECAQLTDNYVKLLHMLKPSGKLHLVSFIGPAGSLLQEVKLSGFINCREDAGDALTAEKPGYETGSSARLSFAKKNASALNVWKISGDDEDLIDEEELLDEEDKQKPDPAGLRVCNTTGKRKACKNCSCGLAEELESEKEQSKTATENAKSSCGNCYLGDAFRCSTCPYLGMPAFKPGEKVQLAANLLKSDI</sequence>
<keyword evidence="7 10" id="KW-0408">Iron</keyword>
<keyword evidence="4 10" id="KW-0963">Cytoplasm</keyword>
<evidence type="ECO:0000256" key="2">
    <source>
        <dbReference type="ARBA" id="ARBA00008169"/>
    </source>
</evidence>
<feature type="binding site" evidence="10">
    <location>
        <position position="210"/>
    </location>
    <ligand>
        <name>[4Fe-4S] cluster</name>
        <dbReference type="ChEBI" id="CHEBI:49883"/>
    </ligand>
</feature>
<dbReference type="RefSeq" id="XP_017037292.1">
    <property type="nucleotide sequence ID" value="XM_017181803.3"/>
</dbReference>
<evidence type="ECO:0000256" key="6">
    <source>
        <dbReference type="ARBA" id="ARBA00022723"/>
    </source>
</evidence>
<evidence type="ECO:0000256" key="1">
    <source>
        <dbReference type="ARBA" id="ARBA00001966"/>
    </source>
</evidence>
<keyword evidence="3 10" id="KW-0004">4Fe-4S</keyword>
<dbReference type="GO" id="GO:0016226">
    <property type="term" value="P:iron-sulfur cluster assembly"/>
    <property type="evidence" value="ECO:0007669"/>
    <property type="project" value="UniProtKB-UniRule"/>
</dbReference>
<dbReference type="InterPro" id="IPR029063">
    <property type="entry name" value="SAM-dependent_MTases_sf"/>
</dbReference>
<organism evidence="13 14">
    <name type="scientific">Drosophila kikkawai</name>
    <name type="common">Fruit fly</name>
    <dbReference type="NCBI Taxonomy" id="30033"/>
    <lineage>
        <taxon>Eukaryota</taxon>
        <taxon>Metazoa</taxon>
        <taxon>Ecdysozoa</taxon>
        <taxon>Arthropoda</taxon>
        <taxon>Hexapoda</taxon>
        <taxon>Insecta</taxon>
        <taxon>Pterygota</taxon>
        <taxon>Neoptera</taxon>
        <taxon>Endopterygota</taxon>
        <taxon>Diptera</taxon>
        <taxon>Brachycera</taxon>
        <taxon>Muscomorpha</taxon>
        <taxon>Ephydroidea</taxon>
        <taxon>Drosophilidae</taxon>
        <taxon>Drosophila</taxon>
        <taxon>Sophophora</taxon>
    </lineage>
</organism>
<feature type="short sequence motif" description="Cx2C motif 2" evidence="10">
    <location>
        <begin position="221"/>
        <end position="224"/>
    </location>
</feature>
<feature type="region of interest" description="Fe-S binding site B" evidence="10">
    <location>
        <begin position="210"/>
        <end position="224"/>
    </location>
</feature>
<dbReference type="InterPro" id="IPR049011">
    <property type="entry name" value="Anamorsin_N_metazoan"/>
</dbReference>
<dbReference type="Pfam" id="PF05093">
    <property type="entry name" value="CIAPIN1"/>
    <property type="match status" value="1"/>
</dbReference>
<dbReference type="GO" id="GO:0009055">
    <property type="term" value="F:electron transfer activity"/>
    <property type="evidence" value="ECO:0007669"/>
    <property type="project" value="UniProtKB-UniRule"/>
</dbReference>
<evidence type="ECO:0000256" key="10">
    <source>
        <dbReference type="HAMAP-Rule" id="MF_03115"/>
    </source>
</evidence>
<dbReference type="AlphaFoldDB" id="A0A6P4J6Y3"/>
<feature type="binding site" evidence="10">
    <location>
        <position position="213"/>
    </location>
    <ligand>
        <name>[4Fe-4S] cluster</name>
        <dbReference type="ChEBI" id="CHEBI:49883"/>
    </ligand>
</feature>
<dbReference type="PANTHER" id="PTHR13273:SF14">
    <property type="entry name" value="ANAMORSIN"/>
    <property type="match status" value="1"/>
</dbReference>
<feature type="binding site" evidence="10">
    <location>
        <position position="224"/>
    </location>
    <ligand>
        <name>[4Fe-4S] cluster</name>
        <dbReference type="ChEBI" id="CHEBI:49883"/>
    </ligand>
</feature>
<protein>
    <recommendedName>
        <fullName evidence="10">Anamorsin homolog</fullName>
    </recommendedName>
    <alternativeName>
        <fullName evidence="10">Fe-S cluster assembly protein DRE2 homolog</fullName>
    </alternativeName>
</protein>
<evidence type="ECO:0000259" key="12">
    <source>
        <dbReference type="Pfam" id="PF20922"/>
    </source>
</evidence>
<feature type="short sequence motif" description="Cx2C motif 1" evidence="10">
    <location>
        <begin position="210"/>
        <end position="213"/>
    </location>
</feature>
<comment type="function">
    <text evidence="10">Component of the cytosolic iron-sulfur (Fe-S) protein assembly (CIA) machinery. Required for the maturation of extramitochondrial Fe-S proteins. Part of an electron transfer chain functioning in an early step of cytosolic Fe-S biogenesis, facilitating the de novo assembly of a [4Fe-4S] cluster on the cytosolic Fe-S scaffold complex. Electrons are transferred from NADPH via a FAD- and FMN-containing diflavin oxidoreductase. Together with the diflavin oxidoreductase, also required for the assembly of the diferric tyrosyl radical cofactor of ribonucleotide reductase (RNR), probably by providing electrons for reduction during radical cofactor maturation in the catalytic small subunit.</text>
</comment>
<dbReference type="InterPro" id="IPR007785">
    <property type="entry name" value="Anamorsin"/>
</dbReference>
<dbReference type="GO" id="GO:0005758">
    <property type="term" value="C:mitochondrial intermembrane space"/>
    <property type="evidence" value="ECO:0007669"/>
    <property type="project" value="UniProtKB-SubCell"/>
</dbReference>
<dbReference type="GO" id="GO:0051539">
    <property type="term" value="F:4 iron, 4 sulfur cluster binding"/>
    <property type="evidence" value="ECO:0007669"/>
    <property type="project" value="UniProtKB-KW"/>
</dbReference>
<evidence type="ECO:0000256" key="8">
    <source>
        <dbReference type="ARBA" id="ARBA00023014"/>
    </source>
</evidence>
<reference evidence="13" key="1">
    <citation type="submission" date="2025-05" db="UniProtKB">
        <authorList>
            <consortium name="RefSeq"/>
        </authorList>
    </citation>
    <scope>NUCLEOTIDE SEQUENCE [LARGE SCALE GENOMIC DNA]</scope>
    <source>
        <strain evidence="13">14028-0561.14</strain>
    </source>
</reference>
<dbReference type="InterPro" id="IPR046408">
    <property type="entry name" value="CIAPIN1"/>
</dbReference>
<evidence type="ECO:0000256" key="5">
    <source>
        <dbReference type="ARBA" id="ARBA00022714"/>
    </source>
</evidence>
<dbReference type="PANTHER" id="PTHR13273">
    <property type="entry name" value="ANAMORSIN"/>
    <property type="match status" value="1"/>
</dbReference>
<comment type="cofactor">
    <cofactor evidence="10">
        <name>[2Fe-2S] cluster</name>
        <dbReference type="ChEBI" id="CHEBI:190135"/>
    </cofactor>
</comment>
<gene>
    <name evidence="10 14" type="primary">CIAPIN1</name>
    <name evidence="10" type="synonym">l(2)35Bg</name>
</gene>
<keyword evidence="13" id="KW-1185">Reference proteome</keyword>
<dbReference type="Gene3D" id="3.40.50.150">
    <property type="entry name" value="Vaccinia Virus protein VP39"/>
    <property type="match status" value="1"/>
</dbReference>
<keyword evidence="6 10" id="KW-0479">Metal-binding</keyword>
<comment type="subcellular location">
    <subcellularLocation>
        <location evidence="10">Cytoplasm</location>
    </subcellularLocation>
    <subcellularLocation>
        <location evidence="10">Mitochondrion intermembrane space</location>
    </subcellularLocation>
</comment>
<dbReference type="HAMAP" id="MF_03115">
    <property type="entry name" value="Anamorsin"/>
    <property type="match status" value="1"/>
</dbReference>
<dbReference type="CTD" id="57019"/>
<dbReference type="Proteomes" id="UP001652661">
    <property type="component" value="Chromosome 2L"/>
</dbReference>
<feature type="domain" description="Anamorsin C-terminal" evidence="11">
    <location>
        <begin position="203"/>
        <end position="240"/>
    </location>
</feature>
<feature type="binding site" evidence="10">
    <location>
        <position position="181"/>
    </location>
    <ligand>
        <name>[2Fe-2S] cluster</name>
        <dbReference type="ChEBI" id="CHEBI:190135"/>
    </ligand>
</feature>
<evidence type="ECO:0000313" key="13">
    <source>
        <dbReference type="Proteomes" id="UP001652661"/>
    </source>
</evidence>
<keyword evidence="9 10" id="KW-0496">Mitochondrion</keyword>
<comment type="domain">
    <text evidence="10">The twin Cx2C motifs are involved in the recognition by the mitochondrial MIA40-ERV1 disulfide relay system. The formation of 2 disulfide bonds in the Cx2C motifs through dithiol/disulfide exchange reactions effectively traps the protein in the mitochondrial intermembrane space.</text>
</comment>
<evidence type="ECO:0000313" key="14">
    <source>
        <dbReference type="RefSeq" id="XP_017037292.1"/>
    </source>
</evidence>
<comment type="caution">
    <text evidence="10">Lacks conserved residue(s) required for the propagation of feature annotation.</text>
</comment>
<comment type="cofactor">
    <cofactor evidence="1 10">
        <name>[4Fe-4S] cluster</name>
        <dbReference type="ChEBI" id="CHEBI:49883"/>
    </cofactor>
</comment>
<feature type="binding site" evidence="10">
    <location>
        <position position="186"/>
    </location>
    <ligand>
        <name>[2Fe-2S] cluster</name>
        <dbReference type="ChEBI" id="CHEBI:190135"/>
    </ligand>
</feature>
<keyword evidence="8 10" id="KW-0411">Iron-sulfur</keyword>
<evidence type="ECO:0000256" key="4">
    <source>
        <dbReference type="ARBA" id="ARBA00022490"/>
    </source>
</evidence>
<reference evidence="14" key="2">
    <citation type="submission" date="2025-08" db="UniProtKB">
        <authorList>
            <consortium name="RefSeq"/>
        </authorList>
    </citation>
    <scope>IDENTIFICATION</scope>
    <source>
        <strain evidence="14">14028-0561.14</strain>
        <tissue evidence="14">Whole fly</tissue>
    </source>
</reference>
<keyword evidence="5 10" id="KW-0001">2Fe-2S</keyword>
<dbReference type="GO" id="GO:0051537">
    <property type="term" value="F:2 iron, 2 sulfur cluster binding"/>
    <property type="evidence" value="ECO:0007669"/>
    <property type="project" value="UniProtKB-UniRule"/>
</dbReference>
<accession>A0A6P4J6Y3</accession>
<dbReference type="Pfam" id="PF20922">
    <property type="entry name" value="Anamorsin_N"/>
    <property type="match status" value="1"/>
</dbReference>
<evidence type="ECO:0000256" key="7">
    <source>
        <dbReference type="ARBA" id="ARBA00023004"/>
    </source>
</evidence>